<evidence type="ECO:0000256" key="10">
    <source>
        <dbReference type="ARBA" id="ARBA00023304"/>
    </source>
</evidence>
<dbReference type="NCBIfam" id="TIGR00171">
    <property type="entry name" value="leuD"/>
    <property type="match status" value="1"/>
</dbReference>
<evidence type="ECO:0000313" key="12">
    <source>
        <dbReference type="EMBL" id="OAF08587.1"/>
    </source>
</evidence>
<dbReference type="NCBIfam" id="NF002458">
    <property type="entry name" value="PRK01641.1"/>
    <property type="match status" value="1"/>
</dbReference>
<comment type="similarity">
    <text evidence="4">Belongs to the LeuD family. LeuD type 1 subfamily.</text>
</comment>
<proteinExistence type="inferred from homology"/>
<protein>
    <recommendedName>
        <fullName evidence="6">3-isopropylmalate dehydratase</fullName>
        <ecNumber evidence="6">4.2.1.33</ecNumber>
    </recommendedName>
</protein>
<dbReference type="EMBL" id="LUUB01000061">
    <property type="protein sequence ID" value="OAF08587.1"/>
    <property type="molecule type" value="Genomic_DNA"/>
</dbReference>
<evidence type="ECO:0000259" key="11">
    <source>
        <dbReference type="Pfam" id="PF00694"/>
    </source>
</evidence>
<evidence type="ECO:0000256" key="5">
    <source>
        <dbReference type="ARBA" id="ARBA00011271"/>
    </source>
</evidence>
<keyword evidence="10" id="KW-0100">Branched-chain amino acid biosynthesis</keyword>
<evidence type="ECO:0000256" key="9">
    <source>
        <dbReference type="ARBA" id="ARBA00023239"/>
    </source>
</evidence>
<gene>
    <name evidence="12" type="ORF">AYJ54_14335</name>
</gene>
<dbReference type="STRING" id="1505087.AYJ54_14335"/>
<evidence type="ECO:0000256" key="6">
    <source>
        <dbReference type="ARBA" id="ARBA00011998"/>
    </source>
</evidence>
<comment type="catalytic activity">
    <reaction evidence="1">
        <text>(2R,3S)-3-isopropylmalate = (2S)-2-isopropylmalate</text>
        <dbReference type="Rhea" id="RHEA:32287"/>
        <dbReference type="ChEBI" id="CHEBI:1178"/>
        <dbReference type="ChEBI" id="CHEBI:35121"/>
        <dbReference type="EC" id="4.2.1.33"/>
    </reaction>
</comment>
<keyword evidence="7" id="KW-0432">Leucine biosynthesis</keyword>
<evidence type="ECO:0000256" key="1">
    <source>
        <dbReference type="ARBA" id="ARBA00000491"/>
    </source>
</evidence>
<accession>A0A176YPB7</accession>
<dbReference type="GO" id="GO:0003861">
    <property type="term" value="F:3-isopropylmalate dehydratase activity"/>
    <property type="evidence" value="ECO:0007669"/>
    <property type="project" value="UniProtKB-EC"/>
</dbReference>
<dbReference type="InterPro" id="IPR004431">
    <property type="entry name" value="3-IsopropMal_deHydase_ssu"/>
</dbReference>
<keyword evidence="13" id="KW-1185">Reference proteome</keyword>
<dbReference type="SUPFAM" id="SSF52016">
    <property type="entry name" value="LeuD/IlvD-like"/>
    <property type="match status" value="1"/>
</dbReference>
<dbReference type="InterPro" id="IPR000573">
    <property type="entry name" value="AconitaseA/IPMdHydase_ssu_swvl"/>
</dbReference>
<keyword evidence="9" id="KW-0456">Lyase</keyword>
<evidence type="ECO:0000256" key="3">
    <source>
        <dbReference type="ARBA" id="ARBA00004729"/>
    </source>
</evidence>
<dbReference type="Pfam" id="PF00694">
    <property type="entry name" value="Aconitase_C"/>
    <property type="match status" value="1"/>
</dbReference>
<dbReference type="Gene3D" id="3.20.19.10">
    <property type="entry name" value="Aconitase, domain 4"/>
    <property type="match status" value="1"/>
</dbReference>
<comment type="subunit">
    <text evidence="5">Heterodimer of LeuC and LeuD.</text>
</comment>
<organism evidence="12 13">
    <name type="scientific">Bradyrhizobium centrolobii</name>
    <dbReference type="NCBI Taxonomy" id="1505087"/>
    <lineage>
        <taxon>Bacteria</taxon>
        <taxon>Pseudomonadati</taxon>
        <taxon>Pseudomonadota</taxon>
        <taxon>Alphaproteobacteria</taxon>
        <taxon>Hyphomicrobiales</taxon>
        <taxon>Nitrobacteraceae</taxon>
        <taxon>Bradyrhizobium</taxon>
    </lineage>
</organism>
<comment type="caution">
    <text evidence="12">The sequence shown here is derived from an EMBL/GenBank/DDBJ whole genome shotgun (WGS) entry which is preliminary data.</text>
</comment>
<evidence type="ECO:0000256" key="4">
    <source>
        <dbReference type="ARBA" id="ARBA00009845"/>
    </source>
</evidence>
<dbReference type="InterPro" id="IPR015928">
    <property type="entry name" value="Aconitase/3IPM_dehydase_swvl"/>
</dbReference>
<comment type="function">
    <text evidence="2">Catalyzes the isomerization between 2-isopropylmalate and 3-isopropylmalate, via the formation of 2-isopropylmaleate.</text>
</comment>
<dbReference type="InterPro" id="IPR050075">
    <property type="entry name" value="LeuD"/>
</dbReference>
<dbReference type="PANTHER" id="PTHR43345:SF5">
    <property type="entry name" value="3-ISOPROPYLMALATE DEHYDRATASE SMALL SUBUNIT"/>
    <property type="match status" value="1"/>
</dbReference>
<dbReference type="InterPro" id="IPR033940">
    <property type="entry name" value="IPMI_Swivel"/>
</dbReference>
<name>A0A176YPB7_9BRAD</name>
<dbReference type="PANTHER" id="PTHR43345">
    <property type="entry name" value="3-ISOPROPYLMALATE DEHYDRATASE SMALL SUBUNIT 2-RELATED-RELATED"/>
    <property type="match status" value="1"/>
</dbReference>
<sequence length="213" mass="23600">MKPFIALSATAAPFLHDNIDTDVIIRVERLVGLTGHGDLGPWCFEALRYLPDGSENPDFILNQEPYRKSEVLLAGANFGCGSSREGAVWAMMGMGLKAVLAPSFGQIFYNNCFQNGMLPVVLPRTSIEEIISELRPDTGMTSVTVDLERQLVVSPGGREYVFETPPLRRQALLKGLEADDLSLTLKREAAIAAHQAHDRQRRPWIYESVEVQS</sequence>
<keyword evidence="8" id="KW-0028">Amino-acid biosynthesis</keyword>
<evidence type="ECO:0000256" key="8">
    <source>
        <dbReference type="ARBA" id="ARBA00022605"/>
    </source>
</evidence>
<dbReference type="GO" id="GO:0009098">
    <property type="term" value="P:L-leucine biosynthetic process"/>
    <property type="evidence" value="ECO:0007669"/>
    <property type="project" value="UniProtKB-UniPathway"/>
</dbReference>
<dbReference type="GO" id="GO:0009316">
    <property type="term" value="C:3-isopropylmalate dehydratase complex"/>
    <property type="evidence" value="ECO:0007669"/>
    <property type="project" value="InterPro"/>
</dbReference>
<dbReference type="RefSeq" id="WP_063701049.1">
    <property type="nucleotide sequence ID" value="NZ_LUUB01000061.1"/>
</dbReference>
<evidence type="ECO:0000256" key="2">
    <source>
        <dbReference type="ARBA" id="ARBA00002695"/>
    </source>
</evidence>
<feature type="domain" description="Aconitase A/isopropylmalate dehydratase small subunit swivel" evidence="11">
    <location>
        <begin position="3"/>
        <end position="124"/>
    </location>
</feature>
<reference evidence="12 13" key="1">
    <citation type="submission" date="2016-03" db="EMBL/GenBank/DDBJ databases">
        <title>Draft Genome Sequence of the Strain BR 10245 (Bradyrhizobium sp.) isolated from nodules of Centrolobium paraense.</title>
        <authorList>
            <person name="Simoes-Araujo J.L.Sr."/>
            <person name="Barauna A.C."/>
            <person name="Silva K."/>
            <person name="Zilli J.E."/>
        </authorList>
    </citation>
    <scope>NUCLEOTIDE SEQUENCE [LARGE SCALE GENOMIC DNA]</scope>
    <source>
        <strain evidence="12 13">BR 10245</strain>
    </source>
</reference>
<dbReference type="UniPathway" id="UPA00048">
    <property type="reaction ID" value="UER00071"/>
</dbReference>
<evidence type="ECO:0000256" key="7">
    <source>
        <dbReference type="ARBA" id="ARBA00022430"/>
    </source>
</evidence>
<dbReference type="EC" id="4.2.1.33" evidence="6"/>
<comment type="pathway">
    <text evidence="3">Amino-acid biosynthesis; L-leucine biosynthesis; L-leucine from 3-methyl-2-oxobutanoate: step 2/4.</text>
</comment>
<dbReference type="CDD" id="cd01577">
    <property type="entry name" value="IPMI_Swivel"/>
    <property type="match status" value="1"/>
</dbReference>
<evidence type="ECO:0000313" key="13">
    <source>
        <dbReference type="Proteomes" id="UP000076959"/>
    </source>
</evidence>
<dbReference type="Proteomes" id="UP000076959">
    <property type="component" value="Unassembled WGS sequence"/>
</dbReference>
<dbReference type="OrthoDB" id="9777465at2"/>
<dbReference type="AlphaFoldDB" id="A0A176YPB7"/>